<name>A0A7J7N426_9MAGN</name>
<sequence>MTMISVTMEVGSDGVAVITFSNPPFNALSPTIVAGLKEKYLDTMQRDDVKAIVLTGDAGKFSSGFDINVFQTVHKNGDTSALPDVSVDLVLNTIEDAKKPTVAAIEGLAFGGGLELAMVYPLDVLHVLPHQKLNLAYLSCHLGLFLEWEVLFLSISLDGTQRLPRLVGVSNAVEMMMEKKVSKELILSSTAKALVHIFFAQRATSKVPSVTDVGLKPRHIKKVAIIGGGLMGCGIATTLILSNISVVLKEINTEYLQKGVKMIEETYNRTLRAANLQGLVAKRKLTQDKLEKAFSLLKGVLDYSEFNHVDMVVEAVIENIQLKQSIFREIEKVCPPRCILATNTSTIDLNIVGENTNSEDRILGAHFFSPAHVMPLLEIVRTEKTSAQVILDLMTVGKTIKKVPVVVGNCTGFAVNRTFFPYTQGSHLLANLGVDVFRIDRVIRDFGMPMGPFQLEDIAGYGVAMAAGKEFATIFPNRTFKSPLVGLLMKDGRHGKINGKGYYVYQKGSKPNPDPTVQTIIQESIRITKIMPHRKGISLSDQEIMEMVLFPVVNEACRVMEEGVVVRASDLDIASVLGMSFPSYRGGIVFWADAIGSSYIYTSLKKWFEAYGSFYKPLKFLEERATKGMPLSAPVSTSTFSRPRL</sequence>
<dbReference type="Gene3D" id="3.40.50.720">
    <property type="entry name" value="NAD(P)-binding Rossmann-like Domain"/>
    <property type="match status" value="1"/>
</dbReference>
<dbReference type="InterPro" id="IPR006180">
    <property type="entry name" value="3-OHacyl-CoA_DH_CS"/>
</dbReference>
<evidence type="ECO:0000256" key="8">
    <source>
        <dbReference type="ARBA" id="ARBA00022832"/>
    </source>
</evidence>
<evidence type="ECO:0000256" key="6">
    <source>
        <dbReference type="ARBA" id="ARBA00008750"/>
    </source>
</evidence>
<dbReference type="GO" id="GO:0003857">
    <property type="term" value="F:(3S)-3-hydroxyacyl-CoA dehydrogenase (NAD+) activity"/>
    <property type="evidence" value="ECO:0007669"/>
    <property type="project" value="TreeGrafter"/>
</dbReference>
<comment type="similarity">
    <text evidence="6">In the N-terminal section; belongs to the enoyl-CoA hydratase/isomerase family.</text>
</comment>
<organism evidence="21 22">
    <name type="scientific">Kingdonia uniflora</name>
    <dbReference type="NCBI Taxonomy" id="39325"/>
    <lineage>
        <taxon>Eukaryota</taxon>
        <taxon>Viridiplantae</taxon>
        <taxon>Streptophyta</taxon>
        <taxon>Embryophyta</taxon>
        <taxon>Tracheophyta</taxon>
        <taxon>Spermatophyta</taxon>
        <taxon>Magnoliopsida</taxon>
        <taxon>Ranunculales</taxon>
        <taxon>Circaeasteraceae</taxon>
        <taxon>Kingdonia</taxon>
    </lineage>
</organism>
<feature type="domain" description="3-hydroxyacyl-CoA dehydrogenase NAD binding" evidence="20">
    <location>
        <begin position="222"/>
        <end position="409"/>
    </location>
</feature>
<dbReference type="GO" id="GO:0008692">
    <property type="term" value="F:3-hydroxybutyryl-CoA epimerase activity"/>
    <property type="evidence" value="ECO:0007669"/>
    <property type="project" value="UniProtKB-EC"/>
</dbReference>
<evidence type="ECO:0000259" key="20">
    <source>
        <dbReference type="Pfam" id="PF02737"/>
    </source>
</evidence>
<dbReference type="SUPFAM" id="SSF52096">
    <property type="entry name" value="ClpP/crotonase"/>
    <property type="match status" value="1"/>
</dbReference>
<dbReference type="InterPro" id="IPR029045">
    <property type="entry name" value="ClpP/crotonase-like_dom_sf"/>
</dbReference>
<dbReference type="PROSITE" id="PS00067">
    <property type="entry name" value="3HCDH"/>
    <property type="match status" value="1"/>
</dbReference>
<dbReference type="CDD" id="cd06558">
    <property type="entry name" value="crotonase-like"/>
    <property type="match status" value="1"/>
</dbReference>
<dbReference type="FunFam" id="1.10.1040.50:FF:000004">
    <property type="entry name" value="Peroxisomal fatty acid beta-oxidation multifunctional protein"/>
    <property type="match status" value="1"/>
</dbReference>
<dbReference type="AlphaFoldDB" id="A0A7J7N426"/>
<dbReference type="OrthoDB" id="2018133at2759"/>
<dbReference type="Proteomes" id="UP000541444">
    <property type="component" value="Unassembled WGS sequence"/>
</dbReference>
<gene>
    <name evidence="21" type="ORF">GIB67_017296</name>
</gene>
<comment type="caution">
    <text evidence="21">The sequence shown here is derived from an EMBL/GenBank/DDBJ whole genome shotgun (WGS) entry which is preliminary data.</text>
</comment>
<evidence type="ECO:0000256" key="17">
    <source>
        <dbReference type="ARBA" id="ARBA00023709"/>
    </source>
</evidence>
<dbReference type="InterPro" id="IPR036291">
    <property type="entry name" value="NAD(P)-bd_dom_sf"/>
</dbReference>
<dbReference type="PANTHER" id="PTHR23309">
    <property type="entry name" value="3-HYDROXYACYL-COA DEHYROGENASE"/>
    <property type="match status" value="1"/>
</dbReference>
<evidence type="ECO:0000256" key="9">
    <source>
        <dbReference type="ARBA" id="ARBA00023002"/>
    </source>
</evidence>
<evidence type="ECO:0000256" key="11">
    <source>
        <dbReference type="ARBA" id="ARBA00023098"/>
    </source>
</evidence>
<protein>
    <recommendedName>
        <fullName evidence="23">3-hydroxyacyl-CoA dehydrogenase</fullName>
    </recommendedName>
</protein>
<dbReference type="UniPathway" id="UPA00659"/>
<evidence type="ECO:0008006" key="23">
    <source>
        <dbReference type="Google" id="ProtNLM"/>
    </source>
</evidence>
<dbReference type="InterPro" id="IPR006108">
    <property type="entry name" value="3HC_DH_C"/>
</dbReference>
<evidence type="ECO:0000313" key="22">
    <source>
        <dbReference type="Proteomes" id="UP000541444"/>
    </source>
</evidence>
<evidence type="ECO:0000256" key="18">
    <source>
        <dbReference type="ARBA" id="ARBA00023717"/>
    </source>
</evidence>
<dbReference type="EMBL" id="JACGCM010001123">
    <property type="protein sequence ID" value="KAF6161658.1"/>
    <property type="molecule type" value="Genomic_DNA"/>
</dbReference>
<dbReference type="InterPro" id="IPR008927">
    <property type="entry name" value="6-PGluconate_DH-like_C_sf"/>
</dbReference>
<dbReference type="GO" id="GO:0004165">
    <property type="term" value="F:delta(3)-delta(2)-enoyl-CoA isomerase activity"/>
    <property type="evidence" value="ECO:0007669"/>
    <property type="project" value="UniProtKB-EC"/>
</dbReference>
<keyword evidence="15" id="KW-0511">Multifunctional enzyme</keyword>
<keyword evidence="11" id="KW-0443">Lipid metabolism</keyword>
<evidence type="ECO:0000256" key="10">
    <source>
        <dbReference type="ARBA" id="ARBA00023027"/>
    </source>
</evidence>
<comment type="pathway">
    <text evidence="4">Lipid metabolism; fatty acid beta-oxidation.</text>
</comment>
<evidence type="ECO:0000256" key="1">
    <source>
        <dbReference type="ARBA" id="ARBA00000452"/>
    </source>
</evidence>
<dbReference type="Gene3D" id="1.10.1040.50">
    <property type="match status" value="1"/>
</dbReference>
<dbReference type="FunFam" id="3.40.50.720:FF:000009">
    <property type="entry name" value="Fatty oxidation complex, alpha subunit"/>
    <property type="match status" value="1"/>
</dbReference>
<evidence type="ECO:0000256" key="14">
    <source>
        <dbReference type="ARBA" id="ARBA00023239"/>
    </source>
</evidence>
<dbReference type="Pfam" id="PF02737">
    <property type="entry name" value="3HCDH_N"/>
    <property type="match status" value="1"/>
</dbReference>
<comment type="catalytic activity">
    <reaction evidence="16">
        <text>(3S)-3-hydroxybutanoyl-CoA = (3R)-3-hydroxybutanoyl-CoA</text>
        <dbReference type="Rhea" id="RHEA:21760"/>
        <dbReference type="ChEBI" id="CHEBI:57315"/>
        <dbReference type="ChEBI" id="CHEBI:57316"/>
        <dbReference type="EC" id="5.1.2.3"/>
    </reaction>
</comment>
<evidence type="ECO:0000259" key="19">
    <source>
        <dbReference type="Pfam" id="PF00725"/>
    </source>
</evidence>
<keyword evidence="13" id="KW-0413">Isomerase</keyword>
<comment type="subcellular location">
    <subcellularLocation>
        <location evidence="3">Peroxisome</location>
    </subcellularLocation>
</comment>
<comment type="catalytic activity">
    <reaction evidence="1">
        <text>a (3Z)-enoyl-CoA = a 4-saturated (2E)-enoyl-CoA</text>
        <dbReference type="Rhea" id="RHEA:45900"/>
        <dbReference type="ChEBI" id="CHEBI:85097"/>
        <dbReference type="ChEBI" id="CHEBI:85489"/>
        <dbReference type="EC" id="5.3.3.8"/>
    </reaction>
</comment>
<dbReference type="SUPFAM" id="SSF48179">
    <property type="entry name" value="6-phosphogluconate dehydrogenase C-terminal domain-like"/>
    <property type="match status" value="2"/>
</dbReference>
<keyword evidence="8" id="KW-0276">Fatty acid metabolism</keyword>
<keyword evidence="9" id="KW-0560">Oxidoreductase</keyword>
<feature type="domain" description="3-hydroxyacyl-CoA dehydrogenase C-terminal" evidence="19">
    <location>
        <begin position="412"/>
        <end position="505"/>
    </location>
</feature>
<dbReference type="Pfam" id="PF00725">
    <property type="entry name" value="3HCDH"/>
    <property type="match status" value="1"/>
</dbReference>
<comment type="catalytic activity">
    <reaction evidence="18">
        <text>a 4-saturated-(3S)-3-hydroxyacyl-CoA = a (3E)-enoyl-CoA + H2O</text>
        <dbReference type="Rhea" id="RHEA:20724"/>
        <dbReference type="ChEBI" id="CHEBI:15377"/>
        <dbReference type="ChEBI" id="CHEBI:58521"/>
        <dbReference type="ChEBI" id="CHEBI:137480"/>
        <dbReference type="EC" id="4.2.1.17"/>
    </reaction>
</comment>
<keyword evidence="14" id="KW-0456">Lyase</keyword>
<evidence type="ECO:0000256" key="16">
    <source>
        <dbReference type="ARBA" id="ARBA00023701"/>
    </source>
</evidence>
<dbReference type="PANTHER" id="PTHR23309:SF49">
    <property type="entry name" value="PEROXISOMAL BIFUNCTIONAL ENZYME"/>
    <property type="match status" value="1"/>
</dbReference>
<keyword evidence="10" id="KW-0520">NAD</keyword>
<keyword evidence="22" id="KW-1185">Reference proteome</keyword>
<evidence type="ECO:0000256" key="4">
    <source>
        <dbReference type="ARBA" id="ARBA00005005"/>
    </source>
</evidence>
<comment type="subunit">
    <text evidence="7">Monomer.</text>
</comment>
<keyword evidence="12" id="KW-0576">Peroxisome</keyword>
<evidence type="ECO:0000256" key="3">
    <source>
        <dbReference type="ARBA" id="ARBA00004275"/>
    </source>
</evidence>
<evidence type="ECO:0000256" key="7">
    <source>
        <dbReference type="ARBA" id="ARBA00011245"/>
    </source>
</evidence>
<comment type="catalytic activity">
    <reaction evidence="2">
        <text>a (3E)-enoyl-CoA = a 4-saturated (2E)-enoyl-CoA</text>
        <dbReference type="Rhea" id="RHEA:45228"/>
        <dbReference type="ChEBI" id="CHEBI:58521"/>
        <dbReference type="ChEBI" id="CHEBI:85097"/>
        <dbReference type="EC" id="5.3.3.8"/>
    </reaction>
</comment>
<dbReference type="InterPro" id="IPR001753">
    <property type="entry name" value="Enoyl-CoA_hydra/iso"/>
</dbReference>
<evidence type="ECO:0000256" key="2">
    <source>
        <dbReference type="ARBA" id="ARBA00000765"/>
    </source>
</evidence>
<accession>A0A7J7N426</accession>
<dbReference type="Pfam" id="PF00378">
    <property type="entry name" value="ECH_1"/>
    <property type="match status" value="1"/>
</dbReference>
<dbReference type="SUPFAM" id="SSF51735">
    <property type="entry name" value="NAD(P)-binding Rossmann-fold domains"/>
    <property type="match status" value="1"/>
</dbReference>
<evidence type="ECO:0000256" key="13">
    <source>
        <dbReference type="ARBA" id="ARBA00023235"/>
    </source>
</evidence>
<proteinExistence type="inferred from homology"/>
<dbReference type="GO" id="GO:0070403">
    <property type="term" value="F:NAD+ binding"/>
    <property type="evidence" value="ECO:0007669"/>
    <property type="project" value="InterPro"/>
</dbReference>
<dbReference type="GO" id="GO:0005777">
    <property type="term" value="C:peroxisome"/>
    <property type="evidence" value="ECO:0007669"/>
    <property type="project" value="UniProtKB-SubCell"/>
</dbReference>
<evidence type="ECO:0000256" key="15">
    <source>
        <dbReference type="ARBA" id="ARBA00023268"/>
    </source>
</evidence>
<dbReference type="InterPro" id="IPR006176">
    <property type="entry name" value="3-OHacyl-CoA_DH_NAD-bd"/>
</dbReference>
<evidence type="ECO:0000256" key="5">
    <source>
        <dbReference type="ARBA" id="ARBA00007005"/>
    </source>
</evidence>
<dbReference type="GO" id="GO:0006635">
    <property type="term" value="P:fatty acid beta-oxidation"/>
    <property type="evidence" value="ECO:0007669"/>
    <property type="project" value="UniProtKB-UniPathway"/>
</dbReference>
<comment type="catalytic activity">
    <reaction evidence="17">
        <text>a (3S)-3-hydroxyacyl-CoA = a (2E)-enoyl-CoA + H2O</text>
        <dbReference type="Rhea" id="RHEA:16105"/>
        <dbReference type="ChEBI" id="CHEBI:15377"/>
        <dbReference type="ChEBI" id="CHEBI:57318"/>
        <dbReference type="ChEBI" id="CHEBI:58856"/>
        <dbReference type="EC" id="4.2.1.17"/>
    </reaction>
</comment>
<comment type="similarity">
    <text evidence="5">In the central section; belongs to the 3-hydroxyacyl-CoA dehydrogenase family.</text>
</comment>
<reference evidence="21 22" key="1">
    <citation type="journal article" date="2020" name="IScience">
        <title>Genome Sequencing of the Endangered Kingdonia uniflora (Circaeasteraceae, Ranunculales) Reveals Potential Mechanisms of Evolutionary Specialization.</title>
        <authorList>
            <person name="Sun Y."/>
            <person name="Deng T."/>
            <person name="Zhang A."/>
            <person name="Moore M.J."/>
            <person name="Landis J.B."/>
            <person name="Lin N."/>
            <person name="Zhang H."/>
            <person name="Zhang X."/>
            <person name="Huang J."/>
            <person name="Zhang X."/>
            <person name="Sun H."/>
            <person name="Wang H."/>
        </authorList>
    </citation>
    <scope>NUCLEOTIDE SEQUENCE [LARGE SCALE GENOMIC DNA]</scope>
    <source>
        <strain evidence="21">TB1705</strain>
        <tissue evidence="21">Leaf</tissue>
    </source>
</reference>
<evidence type="ECO:0000256" key="12">
    <source>
        <dbReference type="ARBA" id="ARBA00023140"/>
    </source>
</evidence>
<dbReference type="GO" id="GO:0004300">
    <property type="term" value="F:enoyl-CoA hydratase activity"/>
    <property type="evidence" value="ECO:0007669"/>
    <property type="project" value="UniProtKB-EC"/>
</dbReference>
<dbReference type="Gene3D" id="3.90.226.10">
    <property type="entry name" value="2-enoyl-CoA Hydratase, Chain A, domain 1"/>
    <property type="match status" value="1"/>
</dbReference>
<evidence type="ECO:0000313" key="21">
    <source>
        <dbReference type="EMBL" id="KAF6161658.1"/>
    </source>
</evidence>